<keyword evidence="1" id="KW-0812">Transmembrane</keyword>
<dbReference type="Proteomes" id="UP000024635">
    <property type="component" value="Unassembled WGS sequence"/>
</dbReference>
<dbReference type="OrthoDB" id="442503at2759"/>
<dbReference type="InterPro" id="IPR036734">
    <property type="entry name" value="Neur_chan_lig-bd_sf"/>
</dbReference>
<dbReference type="GO" id="GO:0005230">
    <property type="term" value="F:extracellular ligand-gated monoatomic ion channel activity"/>
    <property type="evidence" value="ECO:0007669"/>
    <property type="project" value="InterPro"/>
</dbReference>
<dbReference type="EMBL" id="JARK01001607">
    <property type="protein sequence ID" value="EYB86942.1"/>
    <property type="molecule type" value="Genomic_DNA"/>
</dbReference>
<dbReference type="Gene3D" id="2.70.170.10">
    <property type="entry name" value="Neurotransmitter-gated ion-channel ligand-binding domain"/>
    <property type="match status" value="1"/>
</dbReference>
<name>A0A016S9C2_9BILA</name>
<comment type="caution">
    <text evidence="3">The sequence shown here is derived from an EMBL/GenBank/DDBJ whole genome shotgun (WGS) entry which is preliminary data.</text>
</comment>
<keyword evidence="1" id="KW-0472">Membrane</keyword>
<organism evidence="3 4">
    <name type="scientific">Ancylostoma ceylanicum</name>
    <dbReference type="NCBI Taxonomy" id="53326"/>
    <lineage>
        <taxon>Eukaryota</taxon>
        <taxon>Metazoa</taxon>
        <taxon>Ecdysozoa</taxon>
        <taxon>Nematoda</taxon>
        <taxon>Chromadorea</taxon>
        <taxon>Rhabditida</taxon>
        <taxon>Rhabditina</taxon>
        <taxon>Rhabditomorpha</taxon>
        <taxon>Strongyloidea</taxon>
        <taxon>Ancylostomatidae</taxon>
        <taxon>Ancylostomatinae</taxon>
        <taxon>Ancylostoma</taxon>
    </lineage>
</organism>
<evidence type="ECO:0000256" key="1">
    <source>
        <dbReference type="SAM" id="Phobius"/>
    </source>
</evidence>
<dbReference type="AlphaFoldDB" id="A0A016S9C2"/>
<protein>
    <recommendedName>
        <fullName evidence="5">Neurotransmitter-gated ion-channel ligand-binding domain-containing protein</fullName>
    </recommendedName>
</protein>
<evidence type="ECO:0000313" key="3">
    <source>
        <dbReference type="EMBL" id="EYB86942.1"/>
    </source>
</evidence>
<dbReference type="GO" id="GO:0016020">
    <property type="term" value="C:membrane"/>
    <property type="evidence" value="ECO:0007669"/>
    <property type="project" value="InterPro"/>
</dbReference>
<feature type="signal peptide" evidence="2">
    <location>
        <begin position="1"/>
        <end position="27"/>
    </location>
</feature>
<feature type="chain" id="PRO_5001486524" description="Neurotransmitter-gated ion-channel ligand-binding domain-containing protein" evidence="2">
    <location>
        <begin position="28"/>
        <end position="126"/>
    </location>
</feature>
<evidence type="ECO:0000313" key="4">
    <source>
        <dbReference type="Proteomes" id="UP000024635"/>
    </source>
</evidence>
<evidence type="ECO:0008006" key="5">
    <source>
        <dbReference type="Google" id="ProtNLM"/>
    </source>
</evidence>
<keyword evidence="2" id="KW-0732">Signal</keyword>
<sequence length="126" mass="14534">MRYSLMNHPAWVMVSFLAELLASYGLGKSHEHCANDTDIINTLLKDSYNKHYIPSHPTQVRVDMWVQEVTAVSELTQDFEIGDFSRFVLFNFFFSQQGKVVRSFFAAQLTSSEVLFIPILVLLFLH</sequence>
<reference evidence="4" key="1">
    <citation type="journal article" date="2015" name="Nat. Genet.">
        <title>The genome and transcriptome of the zoonotic hookworm Ancylostoma ceylanicum identify infection-specific gene families.</title>
        <authorList>
            <person name="Schwarz E.M."/>
            <person name="Hu Y."/>
            <person name="Antoshechkin I."/>
            <person name="Miller M.M."/>
            <person name="Sternberg P.W."/>
            <person name="Aroian R.V."/>
        </authorList>
    </citation>
    <scope>NUCLEOTIDE SEQUENCE</scope>
    <source>
        <strain evidence="4">HY135</strain>
    </source>
</reference>
<keyword evidence="4" id="KW-1185">Reference proteome</keyword>
<proteinExistence type="predicted"/>
<gene>
    <name evidence="3" type="primary">Acey_s0271.g907</name>
    <name evidence="3" type="ORF">Y032_0271g907</name>
</gene>
<feature type="transmembrane region" description="Helical" evidence="1">
    <location>
        <begin position="104"/>
        <end position="125"/>
    </location>
</feature>
<accession>A0A016S9C2</accession>
<dbReference type="STRING" id="53326.A0A016S9C2"/>
<evidence type="ECO:0000256" key="2">
    <source>
        <dbReference type="SAM" id="SignalP"/>
    </source>
</evidence>
<keyword evidence="1" id="KW-1133">Transmembrane helix</keyword>
<dbReference type="SUPFAM" id="SSF63712">
    <property type="entry name" value="Nicotinic receptor ligand binding domain-like"/>
    <property type="match status" value="1"/>
</dbReference>